<dbReference type="GO" id="GO:0005737">
    <property type="term" value="C:cytoplasm"/>
    <property type="evidence" value="ECO:0007669"/>
    <property type="project" value="TreeGrafter"/>
</dbReference>
<dbReference type="PANTHER" id="PTHR12490">
    <property type="entry name" value="GSK3B-INTERACTING PROTEIN"/>
    <property type="match status" value="1"/>
</dbReference>
<accession>A0A1I7RH49</accession>
<protein>
    <submittedName>
        <fullName evidence="3">(pine wood nematode) hypothetical protein</fullName>
    </submittedName>
    <submittedName>
        <fullName evidence="7">DUF727 domain-containing protein</fullName>
    </submittedName>
</protein>
<dbReference type="EMBL" id="CAJFDI010000004">
    <property type="protein sequence ID" value="CAD5226576.1"/>
    <property type="molecule type" value="Genomic_DNA"/>
</dbReference>
<dbReference type="GO" id="GO:0019207">
    <property type="term" value="F:kinase regulator activity"/>
    <property type="evidence" value="ECO:0007669"/>
    <property type="project" value="TreeGrafter"/>
</dbReference>
<dbReference type="InterPro" id="IPR023231">
    <property type="entry name" value="GSKIP_dom_sf"/>
</dbReference>
<name>A0A1I7RH49_BURXY</name>
<dbReference type="OrthoDB" id="5804279at2759"/>
<proteinExistence type="inferred from homology"/>
<dbReference type="SUPFAM" id="SSF103107">
    <property type="entry name" value="Hypothetical protein c14orf129, hspc210"/>
    <property type="match status" value="1"/>
</dbReference>
<evidence type="ECO:0000259" key="2">
    <source>
        <dbReference type="Pfam" id="PF05303"/>
    </source>
</evidence>
<sequence length="240" mass="26586">MDRSEALCGCTQKLPTSMAHPPDLPMTGTPISSLTNANALADSLGVSPMYRQVDSARWQVAAQLYQSSRAQSPTPGGVKLHVPSSYGSVTGTPLASEDIAFMNRKRFHESMGAAENEGHLELEAIAAVHELSNNVLSIYVSEMLPRTADLIFVNVKTVEDHAFTLELTMKGWRVASTHTDSMNGDYMNVALHTKYFNNVREVMNEISPGHSKKFEECLCRRLELLQKKKIRKTNSIKYGK</sequence>
<dbReference type="Pfam" id="PF05303">
    <property type="entry name" value="GSKIP_dom"/>
    <property type="match status" value="1"/>
</dbReference>
<dbReference type="Proteomes" id="UP000582659">
    <property type="component" value="Unassembled WGS sequence"/>
</dbReference>
<dbReference type="Proteomes" id="UP000095284">
    <property type="component" value="Unplaced"/>
</dbReference>
<evidence type="ECO:0000313" key="6">
    <source>
        <dbReference type="Proteomes" id="UP000659654"/>
    </source>
</evidence>
<dbReference type="EMBL" id="CAJFCV020000004">
    <property type="protein sequence ID" value="CAG9115977.1"/>
    <property type="molecule type" value="Genomic_DNA"/>
</dbReference>
<dbReference type="GO" id="GO:0060828">
    <property type="term" value="P:regulation of canonical Wnt signaling pathway"/>
    <property type="evidence" value="ECO:0007669"/>
    <property type="project" value="InterPro"/>
</dbReference>
<feature type="domain" description="GSKIP" evidence="2">
    <location>
        <begin position="121"/>
        <end position="223"/>
    </location>
</feature>
<evidence type="ECO:0000313" key="5">
    <source>
        <dbReference type="Proteomes" id="UP000095284"/>
    </source>
</evidence>
<dbReference type="Proteomes" id="UP000659654">
    <property type="component" value="Unassembled WGS sequence"/>
</dbReference>
<dbReference type="Gene3D" id="3.30.2280.10">
    <property type="entry name" value="Hypothetical protein (hspc210)"/>
    <property type="match status" value="1"/>
</dbReference>
<reference evidence="4" key="2">
    <citation type="submission" date="2020-08" db="EMBL/GenBank/DDBJ databases">
        <authorList>
            <person name="Kikuchi T."/>
        </authorList>
    </citation>
    <scope>NUCLEOTIDE SEQUENCE</scope>
    <source>
        <strain evidence="3">Ka4C1</strain>
    </source>
</reference>
<reference evidence="7" key="1">
    <citation type="submission" date="2016-11" db="UniProtKB">
        <authorList>
            <consortium name="WormBaseParasite"/>
        </authorList>
    </citation>
    <scope>IDENTIFICATION</scope>
</reference>
<evidence type="ECO:0000313" key="7">
    <source>
        <dbReference type="WBParaSite" id="BXY_0002600.1"/>
    </source>
</evidence>
<dbReference type="InterPro" id="IPR037395">
    <property type="entry name" value="GSKIP"/>
</dbReference>
<dbReference type="GO" id="GO:0051018">
    <property type="term" value="F:protein kinase A binding"/>
    <property type="evidence" value="ECO:0007669"/>
    <property type="project" value="TreeGrafter"/>
</dbReference>
<dbReference type="AlphaFoldDB" id="A0A1I7RH49"/>
<keyword evidence="6" id="KW-1185">Reference proteome</keyword>
<dbReference type="WBParaSite" id="BXY_0002600.1">
    <property type="protein sequence ID" value="BXY_0002600.1"/>
    <property type="gene ID" value="BXY_0002600"/>
</dbReference>
<evidence type="ECO:0000313" key="3">
    <source>
        <dbReference type="EMBL" id="CAD5226576.1"/>
    </source>
</evidence>
<dbReference type="InterPro" id="IPR007967">
    <property type="entry name" value="GSKIP_dom"/>
</dbReference>
<evidence type="ECO:0000313" key="4">
    <source>
        <dbReference type="EMBL" id="CAG9115977.1"/>
    </source>
</evidence>
<comment type="similarity">
    <text evidence="1">Belongs to the GSKIP family.</text>
</comment>
<gene>
    <name evidence="3" type="ORF">BXYJ_LOCUS9121</name>
</gene>
<dbReference type="PANTHER" id="PTHR12490:SF4">
    <property type="entry name" value="GSK3B-INTERACTING PROTEIN"/>
    <property type="match status" value="1"/>
</dbReference>
<dbReference type="SMR" id="A0A1I7RH49"/>
<organism evidence="5 7">
    <name type="scientific">Bursaphelenchus xylophilus</name>
    <name type="common">Pinewood nematode worm</name>
    <name type="synonym">Aphelenchoides xylophilus</name>
    <dbReference type="NCBI Taxonomy" id="6326"/>
    <lineage>
        <taxon>Eukaryota</taxon>
        <taxon>Metazoa</taxon>
        <taxon>Ecdysozoa</taxon>
        <taxon>Nematoda</taxon>
        <taxon>Chromadorea</taxon>
        <taxon>Rhabditida</taxon>
        <taxon>Tylenchina</taxon>
        <taxon>Tylenchomorpha</taxon>
        <taxon>Aphelenchoidea</taxon>
        <taxon>Aphelenchoididae</taxon>
        <taxon>Bursaphelenchus</taxon>
    </lineage>
</organism>
<evidence type="ECO:0000256" key="1">
    <source>
        <dbReference type="ARBA" id="ARBA00009571"/>
    </source>
</evidence>